<evidence type="ECO:0000313" key="8">
    <source>
        <dbReference type="Proteomes" id="UP001266305"/>
    </source>
</evidence>
<keyword evidence="4 5" id="KW-0175">Coiled coil</keyword>
<dbReference type="PROSITE" id="PS51842">
    <property type="entry name" value="IF_ROD_2"/>
    <property type="match status" value="1"/>
</dbReference>
<dbReference type="EMBL" id="JASSZA010000007">
    <property type="protein sequence ID" value="KAK2106251.1"/>
    <property type="molecule type" value="Genomic_DNA"/>
</dbReference>
<evidence type="ECO:0000259" key="6">
    <source>
        <dbReference type="PROSITE" id="PS51842"/>
    </source>
</evidence>
<protein>
    <submittedName>
        <fullName evidence="7">Keratin, type I cytoskeletal 18</fullName>
    </submittedName>
</protein>
<dbReference type="PANTHER" id="PTHR23239:SF349">
    <property type="entry name" value="KERATIN, TYPE I CYTOSKELETAL 18"/>
    <property type="match status" value="1"/>
</dbReference>
<sequence>MRFTTRSTFSTNYRSLGSVQAPSYSTKPISSAASIYAASVHGPDQGMAGDLAGMGGIHSKKETMQSLNDCLASYLDTVRSLETENQKLESKIWENLEKKGPPGQRLEPLLQDRLGPEVSDLHKCPHHSVDQ</sequence>
<comment type="caution">
    <text evidence="7">The sequence shown here is derived from an EMBL/GenBank/DDBJ whole genome shotgun (WGS) entry which is preliminary data.</text>
</comment>
<feature type="coiled-coil region" evidence="5">
    <location>
        <begin position="71"/>
        <end position="98"/>
    </location>
</feature>
<evidence type="ECO:0000256" key="4">
    <source>
        <dbReference type="ARBA" id="ARBA00023054"/>
    </source>
</evidence>
<evidence type="ECO:0000313" key="7">
    <source>
        <dbReference type="EMBL" id="KAK2106251.1"/>
    </source>
</evidence>
<keyword evidence="2" id="KW-0416">Keratin</keyword>
<reference evidence="7 8" key="1">
    <citation type="submission" date="2023-05" db="EMBL/GenBank/DDBJ databases">
        <title>B98-5 Cell Line De Novo Hybrid Assembly: An Optical Mapping Approach.</title>
        <authorList>
            <person name="Kananen K."/>
            <person name="Auerbach J.A."/>
            <person name="Kautto E."/>
            <person name="Blachly J.S."/>
        </authorList>
    </citation>
    <scope>NUCLEOTIDE SEQUENCE [LARGE SCALE GENOMIC DNA]</scope>
    <source>
        <strain evidence="7">B95-8</strain>
        <tissue evidence="7">Cell line</tissue>
    </source>
</reference>
<evidence type="ECO:0000256" key="2">
    <source>
        <dbReference type="ARBA" id="ARBA00022744"/>
    </source>
</evidence>
<name>A0ABQ9VAR6_SAGOE</name>
<evidence type="ECO:0000256" key="5">
    <source>
        <dbReference type="SAM" id="Coils"/>
    </source>
</evidence>
<dbReference type="SUPFAM" id="SSF64593">
    <property type="entry name" value="Intermediate filament protein, coiled coil region"/>
    <property type="match status" value="1"/>
</dbReference>
<keyword evidence="8" id="KW-1185">Reference proteome</keyword>
<gene>
    <name evidence="7" type="primary">KRT18_51</name>
    <name evidence="7" type="ORF">P7K49_015765</name>
</gene>
<keyword evidence="1" id="KW-0597">Phosphoprotein</keyword>
<keyword evidence="3" id="KW-0403">Intermediate filament</keyword>
<evidence type="ECO:0000256" key="3">
    <source>
        <dbReference type="ARBA" id="ARBA00022754"/>
    </source>
</evidence>
<dbReference type="Pfam" id="PF00038">
    <property type="entry name" value="Filament"/>
    <property type="match status" value="1"/>
</dbReference>
<accession>A0ABQ9VAR6</accession>
<evidence type="ECO:0000256" key="1">
    <source>
        <dbReference type="ARBA" id="ARBA00022553"/>
    </source>
</evidence>
<dbReference type="InterPro" id="IPR002957">
    <property type="entry name" value="Keratin_I"/>
</dbReference>
<dbReference type="InterPro" id="IPR039008">
    <property type="entry name" value="IF_rod_dom"/>
</dbReference>
<feature type="domain" description="IF rod" evidence="6">
    <location>
        <begin position="60"/>
        <end position="131"/>
    </location>
</feature>
<organism evidence="7 8">
    <name type="scientific">Saguinus oedipus</name>
    <name type="common">Cotton-top tamarin</name>
    <name type="synonym">Oedipomidas oedipus</name>
    <dbReference type="NCBI Taxonomy" id="9490"/>
    <lineage>
        <taxon>Eukaryota</taxon>
        <taxon>Metazoa</taxon>
        <taxon>Chordata</taxon>
        <taxon>Craniata</taxon>
        <taxon>Vertebrata</taxon>
        <taxon>Euteleostomi</taxon>
        <taxon>Mammalia</taxon>
        <taxon>Eutheria</taxon>
        <taxon>Euarchontoglires</taxon>
        <taxon>Primates</taxon>
        <taxon>Haplorrhini</taxon>
        <taxon>Platyrrhini</taxon>
        <taxon>Cebidae</taxon>
        <taxon>Callitrichinae</taxon>
        <taxon>Saguinus</taxon>
    </lineage>
</organism>
<proteinExistence type="predicted"/>
<dbReference type="PANTHER" id="PTHR23239">
    <property type="entry name" value="INTERMEDIATE FILAMENT"/>
    <property type="match status" value="1"/>
</dbReference>
<dbReference type="Proteomes" id="UP001266305">
    <property type="component" value="Unassembled WGS sequence"/>
</dbReference>